<evidence type="ECO:0000256" key="2">
    <source>
        <dbReference type="SAM" id="MobiDB-lite"/>
    </source>
</evidence>
<dbReference type="SUPFAM" id="SSF46565">
    <property type="entry name" value="Chaperone J-domain"/>
    <property type="match status" value="1"/>
</dbReference>
<dbReference type="Gene3D" id="1.10.287.110">
    <property type="entry name" value="DnaJ domain"/>
    <property type="match status" value="1"/>
</dbReference>
<dbReference type="OrthoDB" id="1717591at2759"/>
<dbReference type="GO" id="GO:0005783">
    <property type="term" value="C:endoplasmic reticulum"/>
    <property type="evidence" value="ECO:0007669"/>
    <property type="project" value="UniProtKB-ARBA"/>
</dbReference>
<dbReference type="GO" id="GO:0030276">
    <property type="term" value="F:clathrin binding"/>
    <property type="evidence" value="ECO:0007669"/>
    <property type="project" value="TreeGrafter"/>
</dbReference>
<dbReference type="PANTHER" id="PTHR23172">
    <property type="entry name" value="AUXILIN/CYCLIN G-ASSOCIATED KINASE-RELATED"/>
    <property type="match status" value="1"/>
</dbReference>
<dbReference type="PANTHER" id="PTHR23172:SF87">
    <property type="entry name" value="CHAPERONE DNAJ-DOMAIN SUPERFAMILY PROTEIN"/>
    <property type="match status" value="1"/>
</dbReference>
<dbReference type="GO" id="GO:0031982">
    <property type="term" value="C:vesicle"/>
    <property type="evidence" value="ECO:0007669"/>
    <property type="project" value="TreeGrafter"/>
</dbReference>
<organism evidence="4 5">
    <name type="scientific">Apostasia shenzhenica</name>
    <dbReference type="NCBI Taxonomy" id="1088818"/>
    <lineage>
        <taxon>Eukaryota</taxon>
        <taxon>Viridiplantae</taxon>
        <taxon>Streptophyta</taxon>
        <taxon>Embryophyta</taxon>
        <taxon>Tracheophyta</taxon>
        <taxon>Spermatophyta</taxon>
        <taxon>Magnoliopsida</taxon>
        <taxon>Liliopsida</taxon>
        <taxon>Asparagales</taxon>
        <taxon>Orchidaceae</taxon>
        <taxon>Apostasioideae</taxon>
        <taxon>Apostasia</taxon>
    </lineage>
</organism>
<name>A0A2I0AEB4_9ASPA</name>
<dbReference type="GO" id="GO:0072583">
    <property type="term" value="P:clathrin-dependent endocytosis"/>
    <property type="evidence" value="ECO:0007669"/>
    <property type="project" value="TreeGrafter"/>
</dbReference>
<dbReference type="STRING" id="1088818.A0A2I0AEB4"/>
<sequence length="1328" mass="149668">MEELHASRLARKTTKGTARSACGGDARAVNLSAKMEDYTEIFGEFATSCSIPVLELPPVVGGYAEVLAGSHCSGFDYSEIFGPLDAGVFALSYEELIEGRKGSEVERMQDDTYFDGVKVGTSDLPAEVPNRDCNLRENTSVIFSSSDSNCVSDELSISYKQSDQQRKIDEANCSSFLSRPPANYEPDIEAEIGLSIEFAENDNHESMLSYSYSLNGLTGGKQGKHRKIHDQPLFAAAKGSENDLNDGQKFSNYVSFEVKSVGLKQHSRSSSYHSTSSGDVPFTDCSFLTISDISLRTQPLQLPPPLRPPPKLDIKEGMTKEMGLDATNGDFNKEVLTKPSKCFQASHTRHSVKEDVKSNSLIYPDMEVDAGRAAAASGAAMVEAMEQAQARLKSAKELMERKRDSLQIDKRMDAYDSGFSNGQNNGFNGAIRHKTKLVHMVVPHHVELNSLEFSEVANETKLGKKSRSYQQGNEPERSHGWKMDKQYYELVNSERKFKLVQEFPIKEQYDKLREQQDKLMPAKLVNDGSENRHDEIKPIHELNETQHFLDHECYRKHANIFSYNNNKEEQKHDTNEMKSGSGAFAQYGNNQNIKSEAMSGGREETADILEAYRMPCLQGEDEHREREGLLSQICEESKNKVECTISFVPNGTNENDRNKYEKCHVLAEADENAYIDREADACCEKDSRLKDIVGASKLEKILEGQDLVAKDVKFKENDGYTEDEKEISANHIIIESERPGAYECNAHSKKVNTCYGTHNSGENETSMETNMATVKSASEVDADVEYWTSFTSDGGKNLEAGREEFLLHTPEVTALNNESYLEANGSETEGADISFKQEDKEIITETNVTCEREKFEKKQEQGKFYMSNGIELDAEDNAVQQDHLEKEQETLQQGQKEKKQPTAELLSKHEVYEDKLSADGQQSRGETIFLKNVQAALELERKTMGLKAGEKVFLQGIRVKDSEDTKLATSLEKKGNPLSQSLDTTMEKGITDVRMVDDGKMKERLDREWKQEMEWKRKLEEKERERERIKDRLAVGKTVLETCEKVFAEVHERAENITLESATGEGRQRNATEFHYVVEKHAPEAFEKTEKASNEAKLRAERAAVERATAEARDRAIERALAEKAFIEARKRSETSANISKDKIWKHNDGKGCINSGNKEDCANSLKPISEAHDALNYVKFHSTEGESPLRCKARLERHQRIVERAAKALADKNIRDILAQREQAERNRLAESLDAEVKRWSSGKEGNLRALLSTLQYILGHDSGWQPIPLTEVITAAAVKKAYRKATLYVHPDKLQQRGASIQQKYVCEKVFDLLKDAWNKFNSEVR</sequence>
<dbReference type="GO" id="GO:0072318">
    <property type="term" value="P:clathrin coat disassembly"/>
    <property type="evidence" value="ECO:0007669"/>
    <property type="project" value="TreeGrafter"/>
</dbReference>
<feature type="domain" description="J" evidence="3">
    <location>
        <begin position="1264"/>
        <end position="1328"/>
    </location>
</feature>
<dbReference type="InterPro" id="IPR036869">
    <property type="entry name" value="J_dom_sf"/>
</dbReference>
<dbReference type="EMBL" id="KZ451988">
    <property type="protein sequence ID" value="PKA53891.1"/>
    <property type="molecule type" value="Genomic_DNA"/>
</dbReference>
<feature type="region of interest" description="Disordered" evidence="2">
    <location>
        <begin position="887"/>
        <end position="911"/>
    </location>
</feature>
<evidence type="ECO:0000313" key="5">
    <source>
        <dbReference type="Proteomes" id="UP000236161"/>
    </source>
</evidence>
<keyword evidence="1" id="KW-0175">Coiled coil</keyword>
<evidence type="ECO:0000259" key="3">
    <source>
        <dbReference type="PROSITE" id="PS50076"/>
    </source>
</evidence>
<proteinExistence type="predicted"/>
<dbReference type="InterPro" id="IPR001623">
    <property type="entry name" value="DnaJ_domain"/>
</dbReference>
<feature type="region of interest" description="Disordered" evidence="2">
    <location>
        <begin position="567"/>
        <end position="587"/>
    </location>
</feature>
<evidence type="ECO:0000256" key="1">
    <source>
        <dbReference type="ARBA" id="ARBA00023054"/>
    </source>
</evidence>
<feature type="compositionally biased region" description="Basic and acidic residues" evidence="2">
    <location>
        <begin position="567"/>
        <end position="576"/>
    </location>
</feature>
<keyword evidence="5" id="KW-1185">Reference proteome</keyword>
<dbReference type="Proteomes" id="UP000236161">
    <property type="component" value="Unassembled WGS sequence"/>
</dbReference>
<evidence type="ECO:0000313" key="4">
    <source>
        <dbReference type="EMBL" id="PKA53891.1"/>
    </source>
</evidence>
<reference evidence="4 5" key="1">
    <citation type="journal article" date="2017" name="Nature">
        <title>The Apostasia genome and the evolution of orchids.</title>
        <authorList>
            <person name="Zhang G.Q."/>
            <person name="Liu K.W."/>
            <person name="Li Z."/>
            <person name="Lohaus R."/>
            <person name="Hsiao Y.Y."/>
            <person name="Niu S.C."/>
            <person name="Wang J.Y."/>
            <person name="Lin Y.C."/>
            <person name="Xu Q."/>
            <person name="Chen L.J."/>
            <person name="Yoshida K."/>
            <person name="Fujiwara S."/>
            <person name="Wang Z.W."/>
            <person name="Zhang Y.Q."/>
            <person name="Mitsuda N."/>
            <person name="Wang M."/>
            <person name="Liu G.H."/>
            <person name="Pecoraro L."/>
            <person name="Huang H.X."/>
            <person name="Xiao X.J."/>
            <person name="Lin M."/>
            <person name="Wu X.Y."/>
            <person name="Wu W.L."/>
            <person name="Chen Y.Y."/>
            <person name="Chang S.B."/>
            <person name="Sakamoto S."/>
            <person name="Ohme-Takagi M."/>
            <person name="Yagi M."/>
            <person name="Zeng S.J."/>
            <person name="Shen C.Y."/>
            <person name="Yeh C.M."/>
            <person name="Luo Y.B."/>
            <person name="Tsai W.C."/>
            <person name="Van de Peer Y."/>
            <person name="Liu Z.J."/>
        </authorList>
    </citation>
    <scope>NUCLEOTIDE SEQUENCE [LARGE SCALE GENOMIC DNA]</scope>
    <source>
        <strain evidence="5">cv. Shenzhen</strain>
        <tissue evidence="4">Stem</tissue>
    </source>
</reference>
<dbReference type="FunFam" id="1.10.287.110:FF:000009">
    <property type="entry name" value="Auxilin-related protein 1"/>
    <property type="match status" value="1"/>
</dbReference>
<protein>
    <submittedName>
        <fullName evidence="4">Auxilin-related protein 1</fullName>
    </submittedName>
</protein>
<dbReference type="PROSITE" id="PS50076">
    <property type="entry name" value="DNAJ_2"/>
    <property type="match status" value="1"/>
</dbReference>
<accession>A0A2I0AEB4</accession>
<gene>
    <name evidence="4" type="ORF">AXF42_Ash011371</name>
</gene>